<dbReference type="InterPro" id="IPR000357">
    <property type="entry name" value="HEAT"/>
</dbReference>
<keyword evidence="6" id="KW-1185">Reference proteome</keyword>
<feature type="repeat" description="HEAT" evidence="3">
    <location>
        <begin position="63"/>
        <end position="96"/>
    </location>
</feature>
<dbReference type="PROSITE" id="PS50077">
    <property type="entry name" value="HEAT_REPEAT"/>
    <property type="match status" value="4"/>
</dbReference>
<feature type="repeat" description="HEAT" evidence="3">
    <location>
        <begin position="207"/>
        <end position="245"/>
    </location>
</feature>
<evidence type="ECO:0000256" key="1">
    <source>
        <dbReference type="ARBA" id="ARBA00022737"/>
    </source>
</evidence>
<dbReference type="Pfam" id="PF02985">
    <property type="entry name" value="HEAT"/>
    <property type="match status" value="1"/>
</dbReference>
<evidence type="ECO:0000259" key="4">
    <source>
        <dbReference type="Pfam" id="PF22646"/>
    </source>
</evidence>
<accession>A0AB34J9Z8</accession>
<evidence type="ECO:0000256" key="2">
    <source>
        <dbReference type="ARBA" id="ARBA00038332"/>
    </source>
</evidence>
<dbReference type="PANTHER" id="PTHR10648:SF1">
    <property type="entry name" value="SERINE_THREONINE-PROTEIN PHOSPHATASE 4 REGULATORY SUBUNIT 1"/>
    <property type="match status" value="1"/>
</dbReference>
<feature type="domain" description="Phosphatase PP2A regulatory subunit A/Splicing factor 3B subunit 1-like HEAT repeat" evidence="4">
    <location>
        <begin position="201"/>
        <end position="266"/>
    </location>
</feature>
<dbReference type="InterPro" id="IPR016024">
    <property type="entry name" value="ARM-type_fold"/>
</dbReference>
<protein>
    <recommendedName>
        <fullName evidence="4">Phosphatase PP2A regulatory subunit A/Splicing factor 3B subunit 1-like HEAT repeat domain-containing protein</fullName>
    </recommendedName>
</protein>
<gene>
    <name evidence="5" type="ORF">AB1Y20_001857</name>
</gene>
<reference evidence="5 6" key="1">
    <citation type="journal article" date="2024" name="Science">
        <title>Giant polyketide synthase enzymes in the biosynthesis of giant marine polyether toxins.</title>
        <authorList>
            <person name="Fallon T.R."/>
            <person name="Shende V.V."/>
            <person name="Wierzbicki I.H."/>
            <person name="Pendleton A.L."/>
            <person name="Watervoot N.F."/>
            <person name="Auber R.P."/>
            <person name="Gonzalez D.J."/>
            <person name="Wisecaver J.H."/>
            <person name="Moore B.S."/>
        </authorList>
    </citation>
    <scope>NUCLEOTIDE SEQUENCE [LARGE SCALE GENOMIC DNA]</scope>
    <source>
        <strain evidence="5 6">12B1</strain>
    </source>
</reference>
<sequence>MFGSEDIVEDEGPSQLEIDENLSMVERIKTFCESNVSVQRLVHVRELAGCAEEIGAVETMNQLVPLLKYVANDPELAIRQVLAEQLVRFCKVLLSEPEVVGVNESGETCTAYDTVVKEVVPLLCGLLNASGPQDLHAASGSQVTESAAEVLIELSALLKPHDVGHTVLTAVLCLAHDNELEENRVTATQLLGSLASVVGRELCCQFVLPEVISLADDPVFRVRKAAALKLGSLCAAVGEELAVQRLLPVYEILARDEIWGVRKASLESLAEVAAVMPLSVRTGKLVDLFQDFHGDGSRWVRIAACEALGPFIATLPSDAISPHLVSLFAQLANPKNPSAVDSDISYFCAFNLPGVAQAVGAARWGELSEAFGTLAAHVQWKVRRTLAFSLHSIAIILGRELAEAELLSIFDVFLRDLDEVKVGIIQHLAAFLTVLSEPTRVTYLPMLVEIRAETDNWRFRFLLASQLGEFGTIFPRQSIIQTLVPLALDLCTDPVAEVRSAAVGQLGQLMATLLDNETSTLAAEQTAVAPFLRTICGMATMQSCYKRANFVMMCSSLVRALHPPLVTSLILPHVKPLTSDRVAIVRLAVARLVREDLLENEAYNKLPVTLEMREKLLHDVDRDVLVAVHGDINYVPPRYRCKPDPPPSDAMRGDDMMIGAINGMERLEVDGSS</sequence>
<evidence type="ECO:0000313" key="6">
    <source>
        <dbReference type="Proteomes" id="UP001515480"/>
    </source>
</evidence>
<dbReference type="InterPro" id="IPR011989">
    <property type="entry name" value="ARM-like"/>
</dbReference>
<feature type="repeat" description="HEAT" evidence="3">
    <location>
        <begin position="483"/>
        <end position="521"/>
    </location>
</feature>
<dbReference type="EMBL" id="JBGBPQ010000011">
    <property type="protein sequence ID" value="KAL1515222.1"/>
    <property type="molecule type" value="Genomic_DNA"/>
</dbReference>
<dbReference type="InterPro" id="IPR054573">
    <property type="entry name" value="PP2A/SF3B1-like_HEAT"/>
</dbReference>
<dbReference type="PANTHER" id="PTHR10648">
    <property type="entry name" value="SERINE/THREONINE-PROTEIN PHOSPHATASE PP2A 65 KDA REGULATORY SUBUNIT"/>
    <property type="match status" value="1"/>
</dbReference>
<name>A0AB34J9Z8_PRYPA</name>
<dbReference type="Gene3D" id="1.25.10.10">
    <property type="entry name" value="Leucine-rich Repeat Variant"/>
    <property type="match status" value="1"/>
</dbReference>
<keyword evidence="1" id="KW-0677">Repeat</keyword>
<dbReference type="SUPFAM" id="SSF48371">
    <property type="entry name" value="ARM repeat"/>
    <property type="match status" value="1"/>
</dbReference>
<dbReference type="InterPro" id="IPR051023">
    <property type="entry name" value="PP2A_Regulatory_Subunit_A"/>
</dbReference>
<proteinExistence type="inferred from homology"/>
<dbReference type="Proteomes" id="UP001515480">
    <property type="component" value="Unassembled WGS sequence"/>
</dbReference>
<feature type="repeat" description="HEAT" evidence="3">
    <location>
        <begin position="246"/>
        <end position="284"/>
    </location>
</feature>
<organism evidence="5 6">
    <name type="scientific">Prymnesium parvum</name>
    <name type="common">Toxic golden alga</name>
    <dbReference type="NCBI Taxonomy" id="97485"/>
    <lineage>
        <taxon>Eukaryota</taxon>
        <taxon>Haptista</taxon>
        <taxon>Haptophyta</taxon>
        <taxon>Prymnesiophyceae</taxon>
        <taxon>Prymnesiales</taxon>
        <taxon>Prymnesiaceae</taxon>
        <taxon>Prymnesium</taxon>
    </lineage>
</organism>
<dbReference type="InterPro" id="IPR021133">
    <property type="entry name" value="HEAT_type_2"/>
</dbReference>
<comment type="caution">
    <text evidence="5">The sequence shown here is derived from an EMBL/GenBank/DDBJ whole genome shotgun (WGS) entry which is preliminary data.</text>
</comment>
<dbReference type="AlphaFoldDB" id="A0AB34J9Z8"/>
<dbReference type="GO" id="GO:0005737">
    <property type="term" value="C:cytoplasm"/>
    <property type="evidence" value="ECO:0007669"/>
    <property type="project" value="TreeGrafter"/>
</dbReference>
<evidence type="ECO:0000313" key="5">
    <source>
        <dbReference type="EMBL" id="KAL1515222.1"/>
    </source>
</evidence>
<dbReference type="GO" id="GO:0019888">
    <property type="term" value="F:protein phosphatase regulator activity"/>
    <property type="evidence" value="ECO:0007669"/>
    <property type="project" value="TreeGrafter"/>
</dbReference>
<dbReference type="Pfam" id="PF22646">
    <property type="entry name" value="PPP2R1A-like_HEAT"/>
    <property type="match status" value="1"/>
</dbReference>
<comment type="similarity">
    <text evidence="2">Belongs to the phosphatase 2A regulatory subunit A family.</text>
</comment>
<evidence type="ECO:0000256" key="3">
    <source>
        <dbReference type="PROSITE-ProRule" id="PRU00103"/>
    </source>
</evidence>